<dbReference type="InterPro" id="IPR020904">
    <property type="entry name" value="Sc_DH/Rdtase_CS"/>
</dbReference>
<dbReference type="PRINTS" id="PR00080">
    <property type="entry name" value="SDRFAMILY"/>
</dbReference>
<dbReference type="EMBL" id="BJNG01000017">
    <property type="protein sequence ID" value="GEC20190.1"/>
    <property type="molecule type" value="Genomic_DNA"/>
</dbReference>
<proteinExistence type="inferred from homology"/>
<dbReference type="PANTHER" id="PTHR43391:SF14">
    <property type="entry name" value="DEHYDROGENASE_REDUCTASE SDR FAMILY PROTEIN 7-LIKE"/>
    <property type="match status" value="1"/>
</dbReference>
<organism evidence="5 6">
    <name type="scientific">Pseudonocardia hydrocarbonoxydans</name>
    <dbReference type="NCBI Taxonomy" id="76726"/>
    <lineage>
        <taxon>Bacteria</taxon>
        <taxon>Bacillati</taxon>
        <taxon>Actinomycetota</taxon>
        <taxon>Actinomycetes</taxon>
        <taxon>Pseudonocardiales</taxon>
        <taxon>Pseudonocardiaceae</taxon>
        <taxon>Pseudonocardia</taxon>
    </lineage>
</organism>
<dbReference type="CDD" id="cd05233">
    <property type="entry name" value="SDR_c"/>
    <property type="match status" value="1"/>
</dbReference>
<dbReference type="Proteomes" id="UP000320338">
    <property type="component" value="Unassembled WGS sequence"/>
</dbReference>
<keyword evidence="3" id="KW-0560">Oxidoreductase</keyword>
<dbReference type="InterPro" id="IPR002347">
    <property type="entry name" value="SDR_fam"/>
</dbReference>
<dbReference type="PANTHER" id="PTHR43391">
    <property type="entry name" value="RETINOL DEHYDROGENASE-RELATED"/>
    <property type="match status" value="1"/>
</dbReference>
<sequence length="265" mass="27145">MTAMQTVAVVTGAARGFGREIARRLVARGHRVVITDLDASAVDTAAAELGATGIVADARLAADHDRVAAEAAGLGTVGVWVNNAGVLRAGKVWEQDAADIALMVDANLNGVIHGSRAAIGVLRGRGGHLLNIASMSAHGPVPGLAVYAATKSAVLNFSVSLQGDLDLEGIPVRVHALCPDAADTTMVRAEQGSSDTAILHSQKALLTPDAVADAAVAMLDGDRLVRSLPAYRAALARTGAVLPRVGLPVLARMRAQGERRRVAGS</sequence>
<evidence type="ECO:0000256" key="1">
    <source>
        <dbReference type="ARBA" id="ARBA00006484"/>
    </source>
</evidence>
<accession>A0A4Y3WQ28</accession>
<dbReference type="PRINTS" id="PR00081">
    <property type="entry name" value="GDHRDH"/>
</dbReference>
<evidence type="ECO:0000256" key="4">
    <source>
        <dbReference type="RuleBase" id="RU000363"/>
    </source>
</evidence>
<evidence type="ECO:0000256" key="2">
    <source>
        <dbReference type="ARBA" id="ARBA00022857"/>
    </source>
</evidence>
<comment type="caution">
    <text evidence="5">The sequence shown here is derived from an EMBL/GenBank/DDBJ whole genome shotgun (WGS) entry which is preliminary data.</text>
</comment>
<comment type="similarity">
    <text evidence="1 4">Belongs to the short-chain dehydrogenases/reductases (SDR) family.</text>
</comment>
<evidence type="ECO:0000313" key="6">
    <source>
        <dbReference type="Proteomes" id="UP000320338"/>
    </source>
</evidence>
<evidence type="ECO:0000313" key="5">
    <source>
        <dbReference type="EMBL" id="GEC20190.1"/>
    </source>
</evidence>
<dbReference type="PROSITE" id="PS00061">
    <property type="entry name" value="ADH_SHORT"/>
    <property type="match status" value="1"/>
</dbReference>
<dbReference type="AlphaFoldDB" id="A0A4Y3WQ28"/>
<keyword evidence="2" id="KW-0521">NADP</keyword>
<evidence type="ECO:0008006" key="7">
    <source>
        <dbReference type="Google" id="ProtNLM"/>
    </source>
</evidence>
<dbReference type="SUPFAM" id="SSF51735">
    <property type="entry name" value="NAD(P)-binding Rossmann-fold domains"/>
    <property type="match status" value="1"/>
</dbReference>
<name>A0A4Y3WQ28_9PSEU</name>
<reference evidence="5 6" key="1">
    <citation type="submission" date="2019-06" db="EMBL/GenBank/DDBJ databases">
        <title>Whole genome shotgun sequence of Pseudonocardia hydrocarbonoxydans NBRC 14498.</title>
        <authorList>
            <person name="Hosoyama A."/>
            <person name="Uohara A."/>
            <person name="Ohji S."/>
            <person name="Ichikawa N."/>
        </authorList>
    </citation>
    <scope>NUCLEOTIDE SEQUENCE [LARGE SCALE GENOMIC DNA]</scope>
    <source>
        <strain evidence="5 6">NBRC 14498</strain>
    </source>
</reference>
<keyword evidence="6" id="KW-1185">Reference proteome</keyword>
<dbReference type="Gene3D" id="3.40.50.720">
    <property type="entry name" value="NAD(P)-binding Rossmann-like Domain"/>
    <property type="match status" value="1"/>
</dbReference>
<dbReference type="InterPro" id="IPR036291">
    <property type="entry name" value="NAD(P)-bd_dom_sf"/>
</dbReference>
<dbReference type="Pfam" id="PF00106">
    <property type="entry name" value="adh_short"/>
    <property type="match status" value="1"/>
</dbReference>
<gene>
    <name evidence="5" type="ORF">PHY01_24730</name>
</gene>
<protein>
    <recommendedName>
        <fullName evidence="7">Short-chain dehydrogenase</fullName>
    </recommendedName>
</protein>
<dbReference type="GO" id="GO:0016491">
    <property type="term" value="F:oxidoreductase activity"/>
    <property type="evidence" value="ECO:0007669"/>
    <property type="project" value="UniProtKB-KW"/>
</dbReference>
<evidence type="ECO:0000256" key="3">
    <source>
        <dbReference type="ARBA" id="ARBA00023002"/>
    </source>
</evidence>